<dbReference type="PANTHER" id="PTHR11071:SF488">
    <property type="entry name" value="PEPTIDYL-PROLYL CIS-TRANS ISOMERASE"/>
    <property type="match status" value="1"/>
</dbReference>
<dbReference type="Gene3D" id="2.40.100.10">
    <property type="entry name" value="Cyclophilin-like"/>
    <property type="match status" value="1"/>
</dbReference>
<dbReference type="PANTHER" id="PTHR11071">
    <property type="entry name" value="PEPTIDYL-PROLYL CIS-TRANS ISOMERASE"/>
    <property type="match status" value="1"/>
</dbReference>
<dbReference type="PROSITE" id="PS50072">
    <property type="entry name" value="CSA_PPIASE_2"/>
    <property type="match status" value="1"/>
</dbReference>
<dbReference type="PRINTS" id="PR00153">
    <property type="entry name" value="CSAPPISMRASE"/>
</dbReference>
<protein>
    <recommendedName>
        <fullName evidence="3">Peptidyl-prolyl cis-trans isomerase</fullName>
        <shortName evidence="3">PPIase</shortName>
        <ecNumber evidence="3">5.2.1.8</ecNumber>
    </recommendedName>
</protein>
<gene>
    <name evidence="5" type="ORF">TCIL3000_11_9920</name>
</gene>
<accession>G0V1J9</accession>
<keyword evidence="2 3" id="KW-0413">Isomerase</keyword>
<dbReference type="GO" id="GO:0005634">
    <property type="term" value="C:nucleus"/>
    <property type="evidence" value="ECO:0007669"/>
    <property type="project" value="TreeGrafter"/>
</dbReference>
<feature type="domain" description="PPIase cyclophilin-type" evidence="4">
    <location>
        <begin position="8"/>
        <end position="188"/>
    </location>
</feature>
<comment type="function">
    <text evidence="3">PPIases accelerate the folding of proteins. It catalyzes the cis-trans isomerization of proline imidic peptide bonds in oligopeptides.</text>
</comment>
<comment type="catalytic activity">
    <reaction evidence="3">
        <text>[protein]-peptidylproline (omega=180) = [protein]-peptidylproline (omega=0)</text>
        <dbReference type="Rhea" id="RHEA:16237"/>
        <dbReference type="Rhea" id="RHEA-COMP:10747"/>
        <dbReference type="Rhea" id="RHEA-COMP:10748"/>
        <dbReference type="ChEBI" id="CHEBI:83833"/>
        <dbReference type="ChEBI" id="CHEBI:83834"/>
        <dbReference type="EC" id="5.2.1.8"/>
    </reaction>
</comment>
<evidence type="ECO:0000256" key="1">
    <source>
        <dbReference type="ARBA" id="ARBA00023110"/>
    </source>
</evidence>
<dbReference type="InterPro" id="IPR029000">
    <property type="entry name" value="Cyclophilin-like_dom_sf"/>
</dbReference>
<proteinExistence type="inferred from homology"/>
<organism evidence="5">
    <name type="scientific">Trypanosoma congolense (strain IL3000)</name>
    <dbReference type="NCBI Taxonomy" id="1068625"/>
    <lineage>
        <taxon>Eukaryota</taxon>
        <taxon>Discoba</taxon>
        <taxon>Euglenozoa</taxon>
        <taxon>Kinetoplastea</taxon>
        <taxon>Metakinetoplastina</taxon>
        <taxon>Trypanosomatida</taxon>
        <taxon>Trypanosomatidae</taxon>
        <taxon>Trypanosoma</taxon>
        <taxon>Nannomonas</taxon>
    </lineage>
</organism>
<dbReference type="AlphaFoldDB" id="G0V1J9"/>
<name>G0V1J9_TRYCI</name>
<dbReference type="GO" id="GO:0006457">
    <property type="term" value="P:protein folding"/>
    <property type="evidence" value="ECO:0007669"/>
    <property type="project" value="TreeGrafter"/>
</dbReference>
<comment type="similarity">
    <text evidence="3">Belongs to the cyclophilin-type PPIase family.</text>
</comment>
<evidence type="ECO:0000259" key="4">
    <source>
        <dbReference type="PROSITE" id="PS50072"/>
    </source>
</evidence>
<dbReference type="Pfam" id="PF00160">
    <property type="entry name" value="Pro_isomerase"/>
    <property type="match status" value="1"/>
</dbReference>
<dbReference type="InterPro" id="IPR024936">
    <property type="entry name" value="Cyclophilin-type_PPIase"/>
</dbReference>
<dbReference type="InterPro" id="IPR002130">
    <property type="entry name" value="Cyclophilin-type_PPIase_dom"/>
</dbReference>
<evidence type="ECO:0000313" key="5">
    <source>
        <dbReference type="EMBL" id="CCC95520.1"/>
    </source>
</evidence>
<dbReference type="VEuPathDB" id="TriTrypDB:TcIL3000.11.9920"/>
<dbReference type="FunFam" id="2.40.100.10:FF:000067">
    <property type="entry name" value="Peptidyl-prolyl cis-trans isomerase"/>
    <property type="match status" value="1"/>
</dbReference>
<dbReference type="PIRSF" id="PIRSF001467">
    <property type="entry name" value="Peptidylpro_ismrse"/>
    <property type="match status" value="1"/>
</dbReference>
<keyword evidence="1 3" id="KW-0697">Rotamase</keyword>
<dbReference type="EC" id="5.2.1.8" evidence="3"/>
<evidence type="ECO:0000256" key="3">
    <source>
        <dbReference type="RuleBase" id="RU363019"/>
    </source>
</evidence>
<dbReference type="EMBL" id="HE575324">
    <property type="protein sequence ID" value="CCC95520.1"/>
    <property type="molecule type" value="Genomic_DNA"/>
</dbReference>
<sequence length="190" mass="20352">MSIAERTFMDIAIGTRAPQRIVFKLFARKCPIAVRNFVELCTGVLPAGVDDPRGKERLAAEDAFPALTYRNSVFHRVEKGYLIQGGDIVTATGTGQLSIYGDSFSAPEEVSASVFDRRGLVGTACSSPNANGSQFFVLTRDGATHLNGTCICFGEVIKGFDVVREIEQVPVDPSGFPSLSVSVVDCGVLK</sequence>
<dbReference type="GO" id="GO:0016018">
    <property type="term" value="F:cyclosporin A binding"/>
    <property type="evidence" value="ECO:0007669"/>
    <property type="project" value="TreeGrafter"/>
</dbReference>
<evidence type="ECO:0000256" key="2">
    <source>
        <dbReference type="ARBA" id="ARBA00023235"/>
    </source>
</evidence>
<reference evidence="5" key="1">
    <citation type="journal article" date="2012" name="Proc. Natl. Acad. Sci. U.S.A.">
        <title>Antigenic diversity is generated by distinct evolutionary mechanisms in African trypanosome species.</title>
        <authorList>
            <person name="Jackson A.P."/>
            <person name="Berry A."/>
            <person name="Aslett M."/>
            <person name="Allison H.C."/>
            <person name="Burton P."/>
            <person name="Vavrova-Anderson J."/>
            <person name="Brown R."/>
            <person name="Browne H."/>
            <person name="Corton N."/>
            <person name="Hauser H."/>
            <person name="Gamble J."/>
            <person name="Gilderthorp R."/>
            <person name="Marcello L."/>
            <person name="McQuillan J."/>
            <person name="Otto T.D."/>
            <person name="Quail M.A."/>
            <person name="Sanders M.J."/>
            <person name="van Tonder A."/>
            <person name="Ginger M.L."/>
            <person name="Field M.C."/>
            <person name="Barry J.D."/>
            <person name="Hertz-Fowler C."/>
            <person name="Berriman M."/>
        </authorList>
    </citation>
    <scope>NUCLEOTIDE SEQUENCE</scope>
    <source>
        <strain evidence="5">IL3000</strain>
    </source>
</reference>
<dbReference type="GO" id="GO:0003755">
    <property type="term" value="F:peptidyl-prolyl cis-trans isomerase activity"/>
    <property type="evidence" value="ECO:0007669"/>
    <property type="project" value="UniProtKB-UniRule"/>
</dbReference>
<dbReference type="SUPFAM" id="SSF50891">
    <property type="entry name" value="Cyclophilin-like"/>
    <property type="match status" value="1"/>
</dbReference>
<dbReference type="GO" id="GO:0097014">
    <property type="term" value="C:ciliary plasm"/>
    <property type="evidence" value="ECO:0007669"/>
    <property type="project" value="TreeGrafter"/>
</dbReference>